<organism evidence="1 4">
    <name type="scientific">Actinotignum timonense</name>
    <dbReference type="NCBI Taxonomy" id="1870995"/>
    <lineage>
        <taxon>Bacteria</taxon>
        <taxon>Bacillati</taxon>
        <taxon>Actinomycetota</taxon>
        <taxon>Actinomycetes</taxon>
        <taxon>Actinomycetales</taxon>
        <taxon>Actinomycetaceae</taxon>
        <taxon>Actinotignum</taxon>
    </lineage>
</organism>
<dbReference type="Proteomes" id="UP001284901">
    <property type="component" value="Unassembled WGS sequence"/>
</dbReference>
<evidence type="ECO:0000313" key="4">
    <source>
        <dbReference type="Proteomes" id="UP001288320"/>
    </source>
</evidence>
<dbReference type="EMBL" id="JAWNFY010000028">
    <property type="protein sequence ID" value="MDY5147058.1"/>
    <property type="molecule type" value="Genomic_DNA"/>
</dbReference>
<protein>
    <submittedName>
        <fullName evidence="1">Uncharacterized protein</fullName>
    </submittedName>
</protein>
<reference evidence="1 3" key="1">
    <citation type="submission" date="2023-10" db="EMBL/GenBank/DDBJ databases">
        <title>Whole Genome based description of the genera Actinobaculum and Actinotignum reveals a complex phylogenetic relationship within the species included in the genus Actinotignum.</title>
        <authorList>
            <person name="Jensen C.S."/>
            <person name="Dargis R."/>
            <person name="Kemp M."/>
            <person name="Christensen J.J."/>
        </authorList>
    </citation>
    <scope>NUCLEOTIDE SEQUENCE</scope>
    <source>
        <strain evidence="2 3">SLA_B089</strain>
        <strain evidence="1">SLA_B245</strain>
    </source>
</reference>
<proteinExistence type="predicted"/>
<name>A0AAW9HLN3_9ACTO</name>
<comment type="caution">
    <text evidence="1">The sequence shown here is derived from an EMBL/GenBank/DDBJ whole genome shotgun (WGS) entry which is preliminary data.</text>
</comment>
<dbReference type="RefSeq" id="WP_143231820.1">
    <property type="nucleotide sequence ID" value="NZ_CAUPFC010000012.1"/>
</dbReference>
<keyword evidence="3" id="KW-1185">Reference proteome</keyword>
<evidence type="ECO:0000313" key="2">
    <source>
        <dbReference type="EMBL" id="MDY5147058.1"/>
    </source>
</evidence>
<dbReference type="GeneID" id="92813308"/>
<evidence type="ECO:0000313" key="1">
    <source>
        <dbReference type="EMBL" id="MDY5141486.1"/>
    </source>
</evidence>
<gene>
    <name evidence="1" type="ORF">R6G74_09225</name>
    <name evidence="2" type="ORF">R6P33_08520</name>
</gene>
<sequence>MSNLMEHQPIRKSKTKRVLIAGIIAIAGVLSLPSTGAQALGGNCQAWLENGVGYTLGAGKCYSLNADTKARVTLDIAIAPDFHSKWFTATNTVYRTLGWSSTMKGWPRDARVDYARR</sequence>
<evidence type="ECO:0000313" key="3">
    <source>
        <dbReference type="Proteomes" id="UP001284901"/>
    </source>
</evidence>
<dbReference type="Proteomes" id="UP001288320">
    <property type="component" value="Unassembled WGS sequence"/>
</dbReference>
<dbReference type="EMBL" id="JAWNFV010000029">
    <property type="protein sequence ID" value="MDY5141486.1"/>
    <property type="molecule type" value="Genomic_DNA"/>
</dbReference>
<accession>A0AAW9HLN3</accession>
<dbReference type="AlphaFoldDB" id="A0AAW9HLN3"/>